<name>A0ABR7DY11_9BACT</name>
<evidence type="ECO:0000259" key="2">
    <source>
        <dbReference type="Pfam" id="PF16391"/>
    </source>
</evidence>
<accession>A0ABR7DY11</accession>
<evidence type="ECO:0000259" key="3">
    <source>
        <dbReference type="Pfam" id="PF17166"/>
    </source>
</evidence>
<dbReference type="EMBL" id="JACOOI010000004">
    <property type="protein sequence ID" value="MBC5642402.1"/>
    <property type="molecule type" value="Genomic_DNA"/>
</dbReference>
<reference evidence="4 5" key="1">
    <citation type="submission" date="2020-08" db="EMBL/GenBank/DDBJ databases">
        <title>Genome public.</title>
        <authorList>
            <person name="Liu C."/>
            <person name="Sun Q."/>
        </authorList>
    </citation>
    <scope>NUCLEOTIDE SEQUENCE [LARGE SCALE GENOMIC DNA]</scope>
    <source>
        <strain evidence="4 5">BX2</strain>
    </source>
</reference>
<dbReference type="InterPro" id="IPR033431">
    <property type="entry name" value="DUF5126"/>
</dbReference>
<sequence>MNTKYLKWIVLSFILCSCSEKQLEPISGSLGKPGIVTEVTTEAISGGVIISYRIPNSEDILAVKGVYTLADGKEHTTTASFYENKLVIEGYNDMEEHEVQLYAVNRAQEESDPVRVSFRPLESSLSKITKTITIVSDFGGAQFNWKNEDKAPVTMEFLAQDSVGLMQVMKIITTQSDSSRQSLRGYAPEPRMFAAIVRDNFGNASDTVFPSERMITPLFEEKLNKRNMTVMKLTNDASFTNWEGMDSYLIDDDHGTFGHSANSSLPAPFTVDLGQVAKLSRIVMFQRKYSDSYYNWGNPLTFTVYGCDKKPSQSGDWSEWTKIMDCEILKPSGSPSGTVTDEDITAAEVGNEFAFELTQSPLRYIRIVINSTFGGTTFTHPADVDFYGESAE</sequence>
<dbReference type="Pfam" id="PF16391">
    <property type="entry name" value="DUF5000"/>
    <property type="match status" value="1"/>
</dbReference>
<feature type="domain" description="DUF4959" evidence="1">
    <location>
        <begin position="17"/>
        <end position="120"/>
    </location>
</feature>
<dbReference type="Proteomes" id="UP000644010">
    <property type="component" value="Unassembled WGS sequence"/>
</dbReference>
<proteinExistence type="predicted"/>
<dbReference type="Pfam" id="PF17166">
    <property type="entry name" value="DUF5126"/>
    <property type="match status" value="1"/>
</dbReference>
<organism evidence="4 5">
    <name type="scientific">Parabacteroides segnis</name>
    <dbReference type="NCBI Taxonomy" id="2763058"/>
    <lineage>
        <taxon>Bacteria</taxon>
        <taxon>Pseudomonadati</taxon>
        <taxon>Bacteroidota</taxon>
        <taxon>Bacteroidia</taxon>
        <taxon>Bacteroidales</taxon>
        <taxon>Tannerellaceae</taxon>
        <taxon>Parabacteroides</taxon>
    </lineage>
</organism>
<dbReference type="Gene3D" id="2.60.120.260">
    <property type="entry name" value="Galactose-binding domain-like"/>
    <property type="match status" value="1"/>
</dbReference>
<dbReference type="PROSITE" id="PS51257">
    <property type="entry name" value="PROKAR_LIPOPROTEIN"/>
    <property type="match status" value="1"/>
</dbReference>
<dbReference type="InterPro" id="IPR008979">
    <property type="entry name" value="Galactose-bd-like_sf"/>
</dbReference>
<dbReference type="Pfam" id="PF16323">
    <property type="entry name" value="DUF4959"/>
    <property type="match status" value="1"/>
</dbReference>
<keyword evidence="5" id="KW-1185">Reference proteome</keyword>
<evidence type="ECO:0000313" key="5">
    <source>
        <dbReference type="Proteomes" id="UP000644010"/>
    </source>
</evidence>
<evidence type="ECO:0000313" key="4">
    <source>
        <dbReference type="EMBL" id="MBC5642402.1"/>
    </source>
</evidence>
<dbReference type="RefSeq" id="WP_186958654.1">
    <property type="nucleotide sequence ID" value="NZ_JACOOI010000004.1"/>
</dbReference>
<feature type="domain" description="DUF5000" evidence="2">
    <location>
        <begin position="256"/>
        <end position="388"/>
    </location>
</feature>
<gene>
    <name evidence="4" type="ORF">H8S77_05825</name>
</gene>
<comment type="caution">
    <text evidence="4">The sequence shown here is derived from an EMBL/GenBank/DDBJ whole genome shotgun (WGS) entry which is preliminary data.</text>
</comment>
<protein>
    <submittedName>
        <fullName evidence="4">DUF4959 domain-containing protein</fullName>
    </submittedName>
</protein>
<dbReference type="InterPro" id="IPR032527">
    <property type="entry name" value="DUF4959"/>
</dbReference>
<dbReference type="SUPFAM" id="SSF49785">
    <property type="entry name" value="Galactose-binding domain-like"/>
    <property type="match status" value="1"/>
</dbReference>
<dbReference type="InterPro" id="IPR032164">
    <property type="entry name" value="DUF5000"/>
</dbReference>
<evidence type="ECO:0000259" key="1">
    <source>
        <dbReference type="Pfam" id="PF16323"/>
    </source>
</evidence>
<feature type="domain" description="DUF5126" evidence="3">
    <location>
        <begin position="122"/>
        <end position="225"/>
    </location>
</feature>